<reference evidence="3" key="1">
    <citation type="journal article" date="2019" name="Int. J. Syst. Evol. Microbiol.">
        <title>The Global Catalogue of Microorganisms (GCM) 10K type strain sequencing project: providing services to taxonomists for standard genome sequencing and annotation.</title>
        <authorList>
            <consortium name="The Broad Institute Genomics Platform"/>
            <consortium name="The Broad Institute Genome Sequencing Center for Infectious Disease"/>
            <person name="Wu L."/>
            <person name="Ma J."/>
        </authorList>
    </citation>
    <scope>NUCLEOTIDE SEQUENCE [LARGE SCALE GENOMIC DNA]</scope>
    <source>
        <strain evidence="3">JCM 4816</strain>
    </source>
</reference>
<keyword evidence="1" id="KW-0472">Membrane</keyword>
<sequence length="277" mass="29368">MEASERRRRELDPVVNQRAGWSVRFQDVRAMRSRHLSPAAPSAPRDGLPEGHDLMRTHCSPGPGSPASGVLRGLRAGVLAVLCVLLPLAGHVLSQCHAPRWIIVAATAAVALPGAAVLTRHRLTDTQLLGVLALAQFAYHVAYSLPGACAAVTGQDSSVGGLGRLIEHDAAAGPPPGVLLAGHLVTLLLVARLLGVSERLLWQSRSLLLVVRRLLLFFWPLLGGRHSTGAQAAYPESTSPLMSALLVRLHEGRAPPRDGHGPFALLRPTPIGALRLP</sequence>
<protein>
    <recommendedName>
        <fullName evidence="4">Integral membrane protein</fullName>
    </recommendedName>
</protein>
<feature type="transmembrane region" description="Helical" evidence="1">
    <location>
        <begin position="100"/>
        <end position="119"/>
    </location>
</feature>
<evidence type="ECO:0000256" key="1">
    <source>
        <dbReference type="SAM" id="Phobius"/>
    </source>
</evidence>
<dbReference type="Proteomes" id="UP001501455">
    <property type="component" value="Unassembled WGS sequence"/>
</dbReference>
<name>A0ABP6TGU8_9ACTN</name>
<feature type="transmembrane region" description="Helical" evidence="1">
    <location>
        <begin position="76"/>
        <end position="94"/>
    </location>
</feature>
<accession>A0ABP6TGU8</accession>
<dbReference type="EMBL" id="BAAAXF010000014">
    <property type="protein sequence ID" value="GAA3493768.1"/>
    <property type="molecule type" value="Genomic_DNA"/>
</dbReference>
<evidence type="ECO:0008006" key="4">
    <source>
        <dbReference type="Google" id="ProtNLM"/>
    </source>
</evidence>
<keyword evidence="1" id="KW-1133">Transmembrane helix</keyword>
<organism evidence="2 3">
    <name type="scientific">Streptomyces prasinosporus</name>
    <dbReference type="NCBI Taxonomy" id="68256"/>
    <lineage>
        <taxon>Bacteria</taxon>
        <taxon>Bacillati</taxon>
        <taxon>Actinomycetota</taxon>
        <taxon>Actinomycetes</taxon>
        <taxon>Kitasatosporales</taxon>
        <taxon>Streptomycetaceae</taxon>
        <taxon>Streptomyces</taxon>
        <taxon>Streptomyces albogriseolus group</taxon>
    </lineage>
</organism>
<gene>
    <name evidence="2" type="ORF">GCM10019016_008670</name>
</gene>
<evidence type="ECO:0000313" key="3">
    <source>
        <dbReference type="Proteomes" id="UP001501455"/>
    </source>
</evidence>
<keyword evidence="3" id="KW-1185">Reference proteome</keyword>
<comment type="caution">
    <text evidence="2">The sequence shown here is derived from an EMBL/GenBank/DDBJ whole genome shotgun (WGS) entry which is preliminary data.</text>
</comment>
<proteinExistence type="predicted"/>
<evidence type="ECO:0000313" key="2">
    <source>
        <dbReference type="EMBL" id="GAA3493768.1"/>
    </source>
</evidence>
<feature type="transmembrane region" description="Helical" evidence="1">
    <location>
        <begin position="173"/>
        <end position="194"/>
    </location>
</feature>
<feature type="transmembrane region" description="Helical" evidence="1">
    <location>
        <begin position="131"/>
        <end position="153"/>
    </location>
</feature>
<keyword evidence="1" id="KW-0812">Transmembrane</keyword>